<dbReference type="PANTHER" id="PTHR43479">
    <property type="entry name" value="ACREF/ENVCD OPERON REPRESSOR-RELATED"/>
    <property type="match status" value="1"/>
</dbReference>
<name>A0A085ZF25_9FLAO</name>
<keyword evidence="1 2" id="KW-0238">DNA-binding</keyword>
<dbReference type="STRING" id="362418.IW19_23190"/>
<gene>
    <name evidence="4" type="ORF">IW19_23190</name>
</gene>
<feature type="DNA-binding region" description="H-T-H motif" evidence="2">
    <location>
        <begin position="25"/>
        <end position="44"/>
    </location>
</feature>
<dbReference type="EMBL" id="JPRL01000003">
    <property type="protein sequence ID" value="KFF03039.1"/>
    <property type="molecule type" value="Genomic_DNA"/>
</dbReference>
<dbReference type="PANTHER" id="PTHR43479:SF11">
    <property type="entry name" value="ACREF_ENVCD OPERON REPRESSOR-RELATED"/>
    <property type="match status" value="1"/>
</dbReference>
<keyword evidence="5" id="KW-1185">Reference proteome</keyword>
<dbReference type="Proteomes" id="UP000028715">
    <property type="component" value="Unassembled WGS sequence"/>
</dbReference>
<dbReference type="InterPro" id="IPR050624">
    <property type="entry name" value="HTH-type_Tx_Regulator"/>
</dbReference>
<dbReference type="InterPro" id="IPR009057">
    <property type="entry name" value="Homeodomain-like_sf"/>
</dbReference>
<dbReference type="eggNOG" id="COG1309">
    <property type="taxonomic scope" value="Bacteria"/>
</dbReference>
<dbReference type="SUPFAM" id="SSF46689">
    <property type="entry name" value="Homeodomain-like"/>
    <property type="match status" value="1"/>
</dbReference>
<organism evidence="4 5">
    <name type="scientific">Flavobacterium reichenbachii</name>
    <dbReference type="NCBI Taxonomy" id="362418"/>
    <lineage>
        <taxon>Bacteria</taxon>
        <taxon>Pseudomonadati</taxon>
        <taxon>Bacteroidota</taxon>
        <taxon>Flavobacteriia</taxon>
        <taxon>Flavobacteriales</taxon>
        <taxon>Flavobacteriaceae</taxon>
        <taxon>Flavobacterium</taxon>
    </lineage>
</organism>
<dbReference type="InterPro" id="IPR001647">
    <property type="entry name" value="HTH_TetR"/>
</dbReference>
<dbReference type="PROSITE" id="PS50977">
    <property type="entry name" value="HTH_TETR_2"/>
    <property type="match status" value="1"/>
</dbReference>
<feature type="domain" description="HTH tetR-type" evidence="3">
    <location>
        <begin position="2"/>
        <end position="62"/>
    </location>
</feature>
<sequence>MEQKQEEVTCKIAALLKKYGIRTMTIDEISKRAGISKAKLHALFGNKEDILNESLDFMNNHLRTKIDKVQSDSIPAVKKLYDIYNITFDHLSEFHTMFYYDLRKHPVLKDKIKEYNDNFKATIVYPLLEEAKQHNDLVTDADINEAADFYMKFIYYFLMNYKNDKGSAENYIVTFFDKYVSKDFAAQFNIQ</sequence>
<evidence type="ECO:0000256" key="2">
    <source>
        <dbReference type="PROSITE-ProRule" id="PRU00335"/>
    </source>
</evidence>
<protein>
    <recommendedName>
        <fullName evidence="3">HTH tetR-type domain-containing protein</fullName>
    </recommendedName>
</protein>
<reference evidence="4 5" key="1">
    <citation type="submission" date="2014-07" db="EMBL/GenBank/DDBJ databases">
        <title>Genome of Flavobacterium reichenbachii LMG 25512.</title>
        <authorList>
            <person name="Stropko S.J."/>
            <person name="Pipes S.E."/>
            <person name="Newman J.D."/>
        </authorList>
    </citation>
    <scope>NUCLEOTIDE SEQUENCE [LARGE SCALE GENOMIC DNA]</scope>
    <source>
        <strain evidence="4 5">LMG 25512</strain>
    </source>
</reference>
<proteinExistence type="predicted"/>
<evidence type="ECO:0000313" key="4">
    <source>
        <dbReference type="EMBL" id="KFF03039.1"/>
    </source>
</evidence>
<dbReference type="OrthoDB" id="881297at2"/>
<comment type="caution">
    <text evidence="4">The sequence shown here is derived from an EMBL/GenBank/DDBJ whole genome shotgun (WGS) entry which is preliminary data.</text>
</comment>
<accession>A0A085ZF25</accession>
<dbReference type="AlphaFoldDB" id="A0A085ZF25"/>
<evidence type="ECO:0000256" key="1">
    <source>
        <dbReference type="ARBA" id="ARBA00023125"/>
    </source>
</evidence>
<dbReference type="Pfam" id="PF00440">
    <property type="entry name" value="TetR_N"/>
    <property type="match status" value="1"/>
</dbReference>
<evidence type="ECO:0000259" key="3">
    <source>
        <dbReference type="PROSITE" id="PS50977"/>
    </source>
</evidence>
<dbReference type="Gene3D" id="1.10.357.10">
    <property type="entry name" value="Tetracycline Repressor, domain 2"/>
    <property type="match status" value="1"/>
</dbReference>
<evidence type="ECO:0000313" key="5">
    <source>
        <dbReference type="Proteomes" id="UP000028715"/>
    </source>
</evidence>
<dbReference type="GO" id="GO:0003677">
    <property type="term" value="F:DNA binding"/>
    <property type="evidence" value="ECO:0007669"/>
    <property type="project" value="UniProtKB-UniRule"/>
</dbReference>
<dbReference type="RefSeq" id="WP_035689785.1">
    <property type="nucleotide sequence ID" value="NZ_JPRL01000003.1"/>
</dbReference>